<evidence type="ECO:0000313" key="2">
    <source>
        <dbReference type="EMBL" id="KAA9050651.1"/>
    </source>
</evidence>
<feature type="signal peptide" evidence="1">
    <location>
        <begin position="1"/>
        <end position="25"/>
    </location>
</feature>
<proteinExistence type="predicted"/>
<dbReference type="Proteomes" id="UP000327007">
    <property type="component" value="Unassembled WGS sequence"/>
</dbReference>
<gene>
    <name evidence="2" type="ORF">F6S82_01545</name>
</gene>
<organism evidence="2 3">
    <name type="scientific">Bacteroides xylanisolvens</name>
    <dbReference type="NCBI Taxonomy" id="371601"/>
    <lineage>
        <taxon>Bacteria</taxon>
        <taxon>Pseudomonadati</taxon>
        <taxon>Bacteroidota</taxon>
        <taxon>Bacteroidia</taxon>
        <taxon>Bacteroidales</taxon>
        <taxon>Bacteroidaceae</taxon>
        <taxon>Bacteroides</taxon>
    </lineage>
</organism>
<dbReference type="AlphaFoldDB" id="A0AAI9S4N2"/>
<reference evidence="3" key="1">
    <citation type="journal article" date="2018" name="J. Anim. Genet.">
        <title>Acquired interbacterial defense systems protect against interspecies antagonism in the human gut microbiome.</title>
        <authorList>
            <person name="Ross B.D."/>
            <person name="Verster A.J."/>
            <person name="Radey M.C."/>
            <person name="Schmidtke D.T."/>
            <person name="Pope C.E."/>
            <person name="Hoffman L.R."/>
            <person name="Hajjar A."/>
            <person name="Peterson S.B."/>
            <person name="Borenstein E."/>
            <person name="Mougous J."/>
        </authorList>
    </citation>
    <scope>NUCLEOTIDE SEQUENCE [LARGE SCALE GENOMIC DNA]</scope>
    <source>
        <strain evidence="3">H204</strain>
    </source>
</reference>
<protein>
    <submittedName>
        <fullName evidence="2">SusD/RagB family nutrient-binding outer membrane lipoprotein</fullName>
    </submittedName>
</protein>
<name>A0AAI9S4N2_9BACE</name>
<accession>A0AAI9S4N2</accession>
<evidence type="ECO:0000256" key="1">
    <source>
        <dbReference type="SAM" id="SignalP"/>
    </source>
</evidence>
<keyword evidence="2" id="KW-0449">Lipoprotein</keyword>
<keyword evidence="1" id="KW-0732">Signal</keyword>
<evidence type="ECO:0000313" key="3">
    <source>
        <dbReference type="Proteomes" id="UP000327007"/>
    </source>
</evidence>
<dbReference type="SUPFAM" id="SSF48452">
    <property type="entry name" value="TPR-like"/>
    <property type="match status" value="1"/>
</dbReference>
<dbReference type="InterPro" id="IPR024302">
    <property type="entry name" value="SusD-like"/>
</dbReference>
<feature type="chain" id="PRO_5042593096" evidence="1">
    <location>
        <begin position="26"/>
        <end position="532"/>
    </location>
</feature>
<dbReference type="Gene3D" id="1.25.40.390">
    <property type="match status" value="1"/>
</dbReference>
<dbReference type="RefSeq" id="WP_141409048.1">
    <property type="nucleotide sequence ID" value="NZ_CP041230.1"/>
</dbReference>
<sequence>MKKMKTYMKLKSALVLGLFTLAACTGNYRDFNMNPDNVPDSYLDMDGLRYGSAITSMELDMIPCSDQGANAYQRAQNLTGDIFSGQLCAIGVWNGCSNNATYNLHFDNWNDVMFNIAFTTIMPAWKRVCTEENREKEPVTYAIAQVLKVAAMHRCTDNYGPLPYFQFGNGAMTTPYDAQDKIYESFFKDLNEAIDILEDFCEKNPDARPLKKYDLVYEGNITKWAKFANTLKLRLAMRIVYVDPTNAQKYAEEAVSTSRGVGVMTENDDNAMLHSANGIVVYHPLRVIWAMYNETCMGSTMESFLKGYSDGRIGKYFHKSTLEGGDYHGARNGIIIDDQTLYQKLSTPNIEASNKVKWMCAAEAYFLRAEGALRKWNMEGDAKGLYETGVSTSFAEWEANIGSYLTNKDAKPAKYDDPIGNNSYSARTEITPVYDEKASVEENLERILTQKWIALYPEGQEAWTEFRRTGYPKIMPVANNFSNGAVDTEIQIRRVTFPQQEYDGNNAEVQRAVSLLGGPDTGGTKLWWDKKK</sequence>
<comment type="caution">
    <text evidence="2">The sequence shown here is derived from an EMBL/GenBank/DDBJ whole genome shotgun (WGS) entry which is preliminary data.</text>
</comment>
<dbReference type="PROSITE" id="PS51257">
    <property type="entry name" value="PROKAR_LIPOPROTEIN"/>
    <property type="match status" value="1"/>
</dbReference>
<dbReference type="EMBL" id="VYQC01000001">
    <property type="protein sequence ID" value="KAA9050651.1"/>
    <property type="molecule type" value="Genomic_DNA"/>
</dbReference>
<dbReference type="Pfam" id="PF12741">
    <property type="entry name" value="SusD-like"/>
    <property type="match status" value="1"/>
</dbReference>
<dbReference type="InterPro" id="IPR011990">
    <property type="entry name" value="TPR-like_helical_dom_sf"/>
</dbReference>